<dbReference type="EMBL" id="KB742549">
    <property type="protein sequence ID" value="EOB07240.1"/>
    <property type="molecule type" value="Genomic_DNA"/>
</dbReference>
<evidence type="ECO:0000313" key="1">
    <source>
        <dbReference type="EMBL" id="EOB07240.1"/>
    </source>
</evidence>
<dbReference type="Proteomes" id="UP000296049">
    <property type="component" value="Unassembled WGS sequence"/>
</dbReference>
<protein>
    <submittedName>
        <fullName evidence="1">Uncharacterized protein</fullName>
    </submittedName>
</protein>
<organism evidence="1 2">
    <name type="scientific">Anas platyrhynchos</name>
    <name type="common">Mallard</name>
    <name type="synonym">Anas boschas</name>
    <dbReference type="NCBI Taxonomy" id="8839"/>
    <lineage>
        <taxon>Eukaryota</taxon>
        <taxon>Metazoa</taxon>
        <taxon>Chordata</taxon>
        <taxon>Craniata</taxon>
        <taxon>Vertebrata</taxon>
        <taxon>Euteleostomi</taxon>
        <taxon>Archelosauria</taxon>
        <taxon>Archosauria</taxon>
        <taxon>Dinosauria</taxon>
        <taxon>Saurischia</taxon>
        <taxon>Theropoda</taxon>
        <taxon>Coelurosauria</taxon>
        <taxon>Aves</taxon>
        <taxon>Neognathae</taxon>
        <taxon>Galloanserae</taxon>
        <taxon>Anseriformes</taxon>
        <taxon>Anatidae</taxon>
        <taxon>Anatinae</taxon>
        <taxon>Anas</taxon>
    </lineage>
</organism>
<evidence type="ECO:0000313" key="2">
    <source>
        <dbReference type="Proteomes" id="UP000296049"/>
    </source>
</evidence>
<accession>R0LZH2</accession>
<name>R0LZH2_ANAPL</name>
<reference evidence="2" key="1">
    <citation type="journal article" date="2013" name="Nat. Genet.">
        <title>The duck genome and transcriptome provide insight into an avian influenza virus reservoir species.</title>
        <authorList>
            <person name="Huang Y."/>
            <person name="Li Y."/>
            <person name="Burt D.W."/>
            <person name="Chen H."/>
            <person name="Zhang Y."/>
            <person name="Qian W."/>
            <person name="Kim H."/>
            <person name="Gan S."/>
            <person name="Zhao Y."/>
            <person name="Li J."/>
            <person name="Yi K."/>
            <person name="Feng H."/>
            <person name="Zhu P."/>
            <person name="Li B."/>
            <person name="Liu Q."/>
            <person name="Fairley S."/>
            <person name="Magor K.E."/>
            <person name="Du Z."/>
            <person name="Hu X."/>
            <person name="Goodman L."/>
            <person name="Tafer H."/>
            <person name="Vignal A."/>
            <person name="Lee T."/>
            <person name="Kim K.W."/>
            <person name="Sheng Z."/>
            <person name="An Y."/>
            <person name="Searle S."/>
            <person name="Herrero J."/>
            <person name="Groenen M.A."/>
            <person name="Crooijmans R.P."/>
            <person name="Faraut T."/>
            <person name="Cai Q."/>
            <person name="Webster R.G."/>
            <person name="Aldridge J.R."/>
            <person name="Warren W.C."/>
            <person name="Bartschat S."/>
            <person name="Kehr S."/>
            <person name="Marz M."/>
            <person name="Stadler P.F."/>
            <person name="Smith J."/>
            <person name="Kraus R.H."/>
            <person name="Zhao Y."/>
            <person name="Ren L."/>
            <person name="Fei J."/>
            <person name="Morisson M."/>
            <person name="Kaiser P."/>
            <person name="Griffin D.K."/>
            <person name="Rao M."/>
            <person name="Pitel F."/>
            <person name="Wang J."/>
            <person name="Li N."/>
        </authorList>
    </citation>
    <scope>NUCLEOTIDE SEQUENCE [LARGE SCALE GENOMIC DNA]</scope>
</reference>
<gene>
    <name evidence="1" type="ORF">Anapl_05792</name>
</gene>
<proteinExistence type="predicted"/>
<dbReference type="AlphaFoldDB" id="R0LZH2"/>
<sequence length="162" mass="17145">MLRCGGRKKQWESSRKPGVQDCCQSAKDVTELQPTRAWCGLSSSSAARGLTAATTAQAGCTRPNTDVEVLGSVQRPCQLGPCAGGCHWYYQGDADSRAAGGKKAATCQNPVLPEALHNSPQGAEPVFDDTVTLVGLVSAYHKDDILLVTVQLDRTLVSKQGN</sequence>
<keyword evidence="2" id="KW-1185">Reference proteome</keyword>